<dbReference type="InterPro" id="IPR038213">
    <property type="entry name" value="IFI6/IFI27-like_sf"/>
</dbReference>
<keyword evidence="3" id="KW-1185">Reference proteome</keyword>
<keyword evidence="1" id="KW-1133">Transmembrane helix</keyword>
<evidence type="ECO:0000313" key="3">
    <source>
        <dbReference type="Proteomes" id="UP000309340"/>
    </source>
</evidence>
<comment type="caution">
    <text evidence="2">The sequence shown here is derived from an EMBL/GenBank/DDBJ whole genome shotgun (WGS) entry which is preliminary data.</text>
</comment>
<feature type="transmembrane region" description="Helical" evidence="1">
    <location>
        <begin position="217"/>
        <end position="236"/>
    </location>
</feature>
<dbReference type="Proteomes" id="UP000309340">
    <property type="component" value="Unassembled WGS sequence"/>
</dbReference>
<keyword evidence="1" id="KW-0472">Membrane</keyword>
<evidence type="ECO:0000256" key="1">
    <source>
        <dbReference type="SAM" id="Phobius"/>
    </source>
</evidence>
<proteinExistence type="predicted"/>
<organism evidence="2 3">
    <name type="scientific">Friedmanniomyces simplex</name>
    <dbReference type="NCBI Taxonomy" id="329884"/>
    <lineage>
        <taxon>Eukaryota</taxon>
        <taxon>Fungi</taxon>
        <taxon>Dikarya</taxon>
        <taxon>Ascomycota</taxon>
        <taxon>Pezizomycotina</taxon>
        <taxon>Dothideomycetes</taxon>
        <taxon>Dothideomycetidae</taxon>
        <taxon>Mycosphaerellales</taxon>
        <taxon>Teratosphaeriaceae</taxon>
        <taxon>Friedmanniomyces</taxon>
    </lineage>
</organism>
<accession>A0A4U0WV44</accession>
<dbReference type="AlphaFoldDB" id="A0A4U0WV44"/>
<protein>
    <submittedName>
        <fullName evidence="2">Uncharacterized protein</fullName>
    </submittedName>
</protein>
<dbReference type="Gene3D" id="6.10.110.10">
    <property type="match status" value="1"/>
</dbReference>
<dbReference type="OrthoDB" id="3918890at2759"/>
<gene>
    <name evidence="2" type="ORF">B0A55_08429</name>
</gene>
<dbReference type="EMBL" id="NAJQ01000567">
    <property type="protein sequence ID" value="TKA67504.1"/>
    <property type="molecule type" value="Genomic_DNA"/>
</dbReference>
<evidence type="ECO:0000313" key="2">
    <source>
        <dbReference type="EMBL" id="TKA67504.1"/>
    </source>
</evidence>
<feature type="transmembrane region" description="Helical" evidence="1">
    <location>
        <begin position="158"/>
        <end position="180"/>
    </location>
</feature>
<sequence>MDTAVNATATAEYIKQSIVKHPWLTAAEVLSLFTGFAPLLTWAGPVYQVDFRILGPFAGSLASWYQSVYGATKAFRSFHSAGMGGWAAGAMNWSSAHKNSIRQSQASTMDETAKTAFEYAQKAFGHLVGSLHQIKWDELPKHIQEHIKNNPKMSAFQIVMLIIAVVPGLVVAPTLGMLGFSGSGPVAGSAAAAFQSANGATVGFSILQSAAMGGTAVVGNAVTGLFAGAGVVMEFFKRRGGA</sequence>
<keyword evidence="1" id="KW-0812">Transmembrane</keyword>
<reference evidence="2 3" key="1">
    <citation type="submission" date="2017-03" db="EMBL/GenBank/DDBJ databases">
        <title>Genomes of endolithic fungi from Antarctica.</title>
        <authorList>
            <person name="Coleine C."/>
            <person name="Masonjones S."/>
            <person name="Stajich J.E."/>
        </authorList>
    </citation>
    <scope>NUCLEOTIDE SEQUENCE [LARGE SCALE GENOMIC DNA]</scope>
    <source>
        <strain evidence="2 3">CCFEE 5184</strain>
    </source>
</reference>
<name>A0A4U0WV44_9PEZI</name>